<dbReference type="EMBL" id="LR006583">
    <property type="protein sequence ID" value="SVE76202.1"/>
    <property type="molecule type" value="mRNA"/>
</dbReference>
<feature type="domain" description="BAG" evidence="2">
    <location>
        <begin position="438"/>
        <end position="515"/>
    </location>
</feature>
<feature type="compositionally biased region" description="Polar residues" evidence="1">
    <location>
        <begin position="52"/>
        <end position="70"/>
    </location>
</feature>
<protein>
    <submittedName>
        <fullName evidence="3">EOG090X0OY9</fullName>
    </submittedName>
</protein>
<name>A0A4Y7M877_9CRUS</name>
<feature type="compositionally biased region" description="Low complexity" evidence="1">
    <location>
        <begin position="160"/>
        <end position="189"/>
    </location>
</feature>
<evidence type="ECO:0000259" key="2">
    <source>
        <dbReference type="PROSITE" id="PS51035"/>
    </source>
</evidence>
<sequence>MFHRDPGAEDDLTSEQTFAWPPSGFRDRRSHFGRPTDPTATASASASSSSSPFGHQHTTAQRKSSDQVIQSLRDELDKHRQMFFDRLAPQWESTAQRTGFPFTDTARRAFSGIDRTVPPTHHANYAFHQDDIPAWMTEDDADLASSFGRASAGNRQRWPSSGSGRSAGSNSSAGSAGPTAENTRPTTTTPSDLVFKFFMFVSSGAAQHNKMGRSDSPSTRTRIPKPAARSATGDFPPGSPAASPKSGFCRASSAPPVAPHADSNENNASTGSPRRLFTTTVPQAANNPASNQRENIQTTDSPGLGRRTIHQHHNSSGGSSNNVRHIPIMVEGRDEPLLPSVAEEGGQFTDAEKRRKTAIPMPFYPTLEKTVPIKQIPISVSNPTVEKPNKMEKLVKVDQKEEVRDGSVPIPLPYDRLSDDSGKSVGSSASVDIQTATDLELIDRIQRETESLLPRIEEFRGDRHDRGFLFLDEMLTRLLLKLDNVEVEGRDDVRSARRQAIASITRCINLLESKLLNGIERSNEGEVATADNAPSQPDEAMEEDCTNTKVEEQQTNVVMADANPVPPSPTRHVTQLMINISEPTCAQDAEMNGTPADPVQ</sequence>
<dbReference type="SUPFAM" id="SSF63491">
    <property type="entry name" value="BAG domain"/>
    <property type="match status" value="1"/>
</dbReference>
<accession>A0A4Y7M877</accession>
<feature type="region of interest" description="Disordered" evidence="1">
    <location>
        <begin position="522"/>
        <end position="600"/>
    </location>
</feature>
<reference evidence="3" key="1">
    <citation type="submission" date="2018-08" db="EMBL/GenBank/DDBJ databases">
        <authorList>
            <person name="Cornetti L."/>
        </authorList>
    </citation>
    <scope>NUCLEOTIDE SEQUENCE</scope>
    <source>
        <strain evidence="3">PT-GA-1</strain>
    </source>
</reference>
<dbReference type="InterPro" id="IPR003103">
    <property type="entry name" value="BAG_domain"/>
</dbReference>
<feature type="region of interest" description="Disordered" evidence="1">
    <location>
        <begin position="149"/>
        <end position="189"/>
    </location>
</feature>
<feature type="compositionally biased region" description="Polar residues" evidence="1">
    <location>
        <begin position="571"/>
        <end position="584"/>
    </location>
</feature>
<gene>
    <name evidence="3" type="primary">EOG090X0OY9</name>
</gene>
<feature type="region of interest" description="Disordered" evidence="1">
    <location>
        <begin position="206"/>
        <end position="323"/>
    </location>
</feature>
<proteinExistence type="evidence at transcript level"/>
<feature type="compositionally biased region" description="Low complexity" evidence="1">
    <location>
        <begin position="39"/>
        <end position="51"/>
    </location>
</feature>
<feature type="region of interest" description="Disordered" evidence="1">
    <location>
        <begin position="1"/>
        <end position="71"/>
    </location>
</feature>
<feature type="region of interest" description="Disordered" evidence="1">
    <location>
        <begin position="400"/>
        <end position="429"/>
    </location>
</feature>
<dbReference type="AlphaFoldDB" id="A0A4Y7M877"/>
<evidence type="ECO:0000313" key="3">
    <source>
        <dbReference type="EMBL" id="SVE76202.1"/>
    </source>
</evidence>
<evidence type="ECO:0000256" key="1">
    <source>
        <dbReference type="SAM" id="MobiDB-lite"/>
    </source>
</evidence>
<feature type="compositionally biased region" description="Polar residues" evidence="1">
    <location>
        <begin position="264"/>
        <end position="301"/>
    </location>
</feature>
<dbReference type="InterPro" id="IPR036533">
    <property type="entry name" value="BAG_dom_sf"/>
</dbReference>
<dbReference type="SMART" id="SM00264">
    <property type="entry name" value="BAG"/>
    <property type="match status" value="1"/>
</dbReference>
<dbReference type="GO" id="GO:0051087">
    <property type="term" value="F:protein-folding chaperone binding"/>
    <property type="evidence" value="ECO:0007669"/>
    <property type="project" value="InterPro"/>
</dbReference>
<dbReference type="PROSITE" id="PS51035">
    <property type="entry name" value="BAG"/>
    <property type="match status" value="1"/>
</dbReference>
<dbReference type="Pfam" id="PF02179">
    <property type="entry name" value="BAG"/>
    <property type="match status" value="1"/>
</dbReference>
<organism evidence="3">
    <name type="scientific">Daphnia hispanica</name>
    <dbReference type="NCBI Taxonomy" id="575233"/>
    <lineage>
        <taxon>Eukaryota</taxon>
        <taxon>Metazoa</taxon>
        <taxon>Ecdysozoa</taxon>
        <taxon>Arthropoda</taxon>
        <taxon>Crustacea</taxon>
        <taxon>Branchiopoda</taxon>
        <taxon>Diplostraca</taxon>
        <taxon>Cladocera</taxon>
        <taxon>Anomopoda</taxon>
        <taxon>Daphniidae</taxon>
        <taxon>Daphnia</taxon>
    </lineage>
</organism>
<dbReference type="Gene3D" id="1.20.58.120">
    <property type="entry name" value="BAG domain"/>
    <property type="match status" value="1"/>
</dbReference>